<protein>
    <recommendedName>
        <fullName evidence="2">Asparagine--tRNA ligase N-terminal domain-containing protein</fullName>
    </recommendedName>
</protein>
<dbReference type="InterPro" id="IPR012340">
    <property type="entry name" value="NA-bd_OB-fold"/>
</dbReference>
<feature type="domain" description="Asparagine--tRNA ligase N-terminal" evidence="2">
    <location>
        <begin position="20"/>
        <end position="107"/>
    </location>
</feature>
<dbReference type="OrthoDB" id="1931232at2759"/>
<feature type="compositionally biased region" description="Basic and acidic residues" evidence="1">
    <location>
        <begin position="1"/>
        <end position="13"/>
    </location>
</feature>
<dbReference type="EMBL" id="OC941837">
    <property type="protein sequence ID" value="CAD7662264.1"/>
    <property type="molecule type" value="Genomic_DNA"/>
</dbReference>
<accession>A0A7R9MNA2</accession>
<evidence type="ECO:0000259" key="2">
    <source>
        <dbReference type="Pfam" id="PF20917"/>
    </source>
</evidence>
<reference evidence="3" key="1">
    <citation type="submission" date="2020-11" db="EMBL/GenBank/DDBJ databases">
        <authorList>
            <person name="Tran Van P."/>
        </authorList>
    </citation>
    <scope>NUCLEOTIDE SEQUENCE</scope>
</reference>
<keyword evidence="4" id="KW-1185">Reference proteome</keyword>
<organism evidence="3">
    <name type="scientific">Oppiella nova</name>
    <dbReference type="NCBI Taxonomy" id="334625"/>
    <lineage>
        <taxon>Eukaryota</taxon>
        <taxon>Metazoa</taxon>
        <taxon>Ecdysozoa</taxon>
        <taxon>Arthropoda</taxon>
        <taxon>Chelicerata</taxon>
        <taxon>Arachnida</taxon>
        <taxon>Acari</taxon>
        <taxon>Acariformes</taxon>
        <taxon>Sarcoptiformes</taxon>
        <taxon>Oribatida</taxon>
        <taxon>Brachypylina</taxon>
        <taxon>Oppioidea</taxon>
        <taxon>Oppiidae</taxon>
        <taxon>Oppiella</taxon>
    </lineage>
</organism>
<evidence type="ECO:0000313" key="3">
    <source>
        <dbReference type="EMBL" id="CAD7662264.1"/>
    </source>
</evidence>
<dbReference type="Gene3D" id="3.30.1910.20">
    <property type="entry name" value="asparaginyl-tRNA synthetase, N-terminal domain"/>
    <property type="match status" value="1"/>
</dbReference>
<dbReference type="Gene3D" id="2.40.50.140">
    <property type="entry name" value="Nucleic acid-binding proteins"/>
    <property type="match status" value="1"/>
</dbReference>
<feature type="non-terminal residue" evidence="3">
    <location>
        <position position="141"/>
    </location>
</feature>
<dbReference type="InterPro" id="IPR048952">
    <property type="entry name" value="AsnRS_N"/>
</dbReference>
<dbReference type="Pfam" id="PF20917">
    <property type="entry name" value="AsnRS_N"/>
    <property type="match status" value="1"/>
</dbReference>
<proteinExistence type="predicted"/>
<dbReference type="Proteomes" id="UP000728032">
    <property type="component" value="Unassembled WGS sequence"/>
</dbReference>
<gene>
    <name evidence="3" type="ORF">ONB1V03_LOCUS18824</name>
</gene>
<sequence>MTDDMYIHERTGSDESGDGSEGKPLKTLLEAMRRSAEEPFPTFYTIGDDNQWVVVSVSQIKKIKKIWIREKRKTEDKYQKDGEDEERRLKNIEDSKRVVIERDDTLPTAIAIKVRDCVSHRSSRVTLKGWCHRVRRQGKAL</sequence>
<dbReference type="AlphaFoldDB" id="A0A7R9MNA2"/>
<evidence type="ECO:0000256" key="1">
    <source>
        <dbReference type="SAM" id="MobiDB-lite"/>
    </source>
</evidence>
<evidence type="ECO:0000313" key="4">
    <source>
        <dbReference type="Proteomes" id="UP000728032"/>
    </source>
</evidence>
<name>A0A7R9MNA2_9ACAR</name>
<dbReference type="EMBL" id="CAJPVJ010027012">
    <property type="protein sequence ID" value="CAG2179400.1"/>
    <property type="molecule type" value="Genomic_DNA"/>
</dbReference>
<feature type="region of interest" description="Disordered" evidence="1">
    <location>
        <begin position="1"/>
        <end position="24"/>
    </location>
</feature>